<evidence type="ECO:0000256" key="6">
    <source>
        <dbReference type="SAM" id="MobiDB-lite"/>
    </source>
</evidence>
<evidence type="ECO:0000256" key="1">
    <source>
        <dbReference type="ARBA" id="ARBA00022723"/>
    </source>
</evidence>
<keyword evidence="2" id="KW-0805">Transcription regulation</keyword>
<dbReference type="CDD" id="cd12148">
    <property type="entry name" value="fungal_TF_MHR"/>
    <property type="match status" value="1"/>
</dbReference>
<keyword evidence="4" id="KW-0804">Transcription</keyword>
<dbReference type="Proteomes" id="UP001370758">
    <property type="component" value="Unassembled WGS sequence"/>
</dbReference>
<comment type="caution">
    <text evidence="8">The sequence shown here is derived from an EMBL/GenBank/DDBJ whole genome shotgun (WGS) entry which is preliminary data.</text>
</comment>
<dbReference type="GO" id="GO:0003677">
    <property type="term" value="F:DNA binding"/>
    <property type="evidence" value="ECO:0007669"/>
    <property type="project" value="UniProtKB-KW"/>
</dbReference>
<dbReference type="CDD" id="cd00067">
    <property type="entry name" value="GAL4"/>
    <property type="match status" value="1"/>
</dbReference>
<dbReference type="PANTHER" id="PTHR31668:SF26">
    <property type="entry name" value="GLUCOSE TRANSPORT TRANSCRIPTION REGULATOR RGT1-RELATED"/>
    <property type="match status" value="1"/>
</dbReference>
<dbReference type="EMBL" id="JAVHJL010000007">
    <property type="protein sequence ID" value="KAK6499724.1"/>
    <property type="molecule type" value="Genomic_DNA"/>
</dbReference>
<dbReference type="Pfam" id="PF00172">
    <property type="entry name" value="Zn_clus"/>
    <property type="match status" value="1"/>
</dbReference>
<dbReference type="SMART" id="SM00066">
    <property type="entry name" value="GAL4"/>
    <property type="match status" value="1"/>
</dbReference>
<evidence type="ECO:0000256" key="5">
    <source>
        <dbReference type="ARBA" id="ARBA00023242"/>
    </source>
</evidence>
<dbReference type="GO" id="GO:0000981">
    <property type="term" value="F:DNA-binding transcription factor activity, RNA polymerase II-specific"/>
    <property type="evidence" value="ECO:0007669"/>
    <property type="project" value="InterPro"/>
</dbReference>
<accession>A0AAV9VZN7</accession>
<name>A0AAV9VZN7_9PEZI</name>
<sequence length="532" mass="59764">MVHDHDGYLEGPLKIKRLKAKKACDQCRRLRTKCQLPEDGPSASAFDAAGSRDRRCTRCARLNIDCTFILPITETRDRRHASTSVPPALESVAEGSTSPTSSSSRPSIVRKHSAAPLPVSQLDPVEQSKAKFGEFLDTCLPIVNSKEISNTTSVLLSQSVRRMVLSFTEPSNVAADNNIQESIRKYFKDKNAITIPSIHNVQSLLFLSLFIDEPGSGAGNKLMTAIRMACSMHWNRPPEQADEDRTTVNYLWWALVSKDIWLYLASGVPPIIEYTGFNVPRPQGAPSFFSALVGISEVMRMLIRRESIGVYIDGTALESLAAWERLYFTEVYPSASPNSYSHPFDPQAFLRLLHSVVLSLFVIADLGFPVKYFALRQQGTVMDDAMGESSTIGYGMGQMQQQYNQHYQTSPGSSYFGYPHGEILKILSRTLSLHMTHPVLFDRWRYLQRFSEIVVLAILRLTHGYNVSGDNIVFNEQNSLIPNWRTMCMIKEERWVKILSLVGQDIGRGWSVVLELCRDFEEDSEETDSGEG</sequence>
<dbReference type="AlphaFoldDB" id="A0AAV9VZN7"/>
<keyword evidence="9" id="KW-1185">Reference proteome</keyword>
<feature type="compositionally biased region" description="Low complexity" evidence="6">
    <location>
        <begin position="96"/>
        <end position="107"/>
    </location>
</feature>
<feature type="region of interest" description="Disordered" evidence="6">
    <location>
        <begin position="77"/>
        <end position="111"/>
    </location>
</feature>
<dbReference type="InterPro" id="IPR036864">
    <property type="entry name" value="Zn2-C6_fun-type_DNA-bd_sf"/>
</dbReference>
<dbReference type="PROSITE" id="PS50048">
    <property type="entry name" value="ZN2_CY6_FUNGAL_2"/>
    <property type="match status" value="1"/>
</dbReference>
<dbReference type="SUPFAM" id="SSF57701">
    <property type="entry name" value="Zn2/Cys6 DNA-binding domain"/>
    <property type="match status" value="1"/>
</dbReference>
<dbReference type="PANTHER" id="PTHR31668">
    <property type="entry name" value="GLUCOSE TRANSPORT TRANSCRIPTION REGULATOR RGT1-RELATED-RELATED"/>
    <property type="match status" value="1"/>
</dbReference>
<proteinExistence type="predicted"/>
<dbReference type="Gene3D" id="4.10.240.10">
    <property type="entry name" value="Zn(2)-C6 fungal-type DNA-binding domain"/>
    <property type="match status" value="1"/>
</dbReference>
<dbReference type="GO" id="GO:0008270">
    <property type="term" value="F:zinc ion binding"/>
    <property type="evidence" value="ECO:0007669"/>
    <property type="project" value="InterPro"/>
</dbReference>
<evidence type="ECO:0000313" key="8">
    <source>
        <dbReference type="EMBL" id="KAK6499724.1"/>
    </source>
</evidence>
<keyword evidence="3" id="KW-0238">DNA-binding</keyword>
<evidence type="ECO:0000313" key="9">
    <source>
        <dbReference type="Proteomes" id="UP001370758"/>
    </source>
</evidence>
<keyword evidence="1" id="KW-0479">Metal-binding</keyword>
<reference evidence="8 9" key="1">
    <citation type="submission" date="2023-08" db="EMBL/GenBank/DDBJ databases">
        <authorList>
            <person name="Palmer J.M."/>
        </authorList>
    </citation>
    <scope>NUCLEOTIDE SEQUENCE [LARGE SCALE GENOMIC DNA]</scope>
    <source>
        <strain evidence="8 9">TWF481</strain>
    </source>
</reference>
<dbReference type="InterPro" id="IPR001138">
    <property type="entry name" value="Zn2Cys6_DnaBD"/>
</dbReference>
<evidence type="ECO:0000256" key="4">
    <source>
        <dbReference type="ARBA" id="ARBA00023163"/>
    </source>
</evidence>
<evidence type="ECO:0000256" key="3">
    <source>
        <dbReference type="ARBA" id="ARBA00023125"/>
    </source>
</evidence>
<feature type="domain" description="Zn(2)-C6 fungal-type" evidence="7">
    <location>
        <begin position="23"/>
        <end position="68"/>
    </location>
</feature>
<organism evidence="8 9">
    <name type="scientific">Arthrobotrys musiformis</name>
    <dbReference type="NCBI Taxonomy" id="47236"/>
    <lineage>
        <taxon>Eukaryota</taxon>
        <taxon>Fungi</taxon>
        <taxon>Dikarya</taxon>
        <taxon>Ascomycota</taxon>
        <taxon>Pezizomycotina</taxon>
        <taxon>Orbiliomycetes</taxon>
        <taxon>Orbiliales</taxon>
        <taxon>Orbiliaceae</taxon>
        <taxon>Arthrobotrys</taxon>
    </lineage>
</organism>
<evidence type="ECO:0000256" key="2">
    <source>
        <dbReference type="ARBA" id="ARBA00023015"/>
    </source>
</evidence>
<keyword evidence="5" id="KW-0539">Nucleus</keyword>
<dbReference type="InterPro" id="IPR050797">
    <property type="entry name" value="Carb_Metab_Trans_Reg"/>
</dbReference>
<evidence type="ECO:0000259" key="7">
    <source>
        <dbReference type="PROSITE" id="PS50048"/>
    </source>
</evidence>
<gene>
    <name evidence="8" type="ORF">TWF481_010082</name>
</gene>
<protein>
    <recommendedName>
        <fullName evidence="7">Zn(2)-C6 fungal-type domain-containing protein</fullName>
    </recommendedName>
</protein>